<reference evidence="9 10" key="1">
    <citation type="journal article" date="2014" name="Genome Announc.">
        <title>Draft genome sequence of the pathogenic fungus Scedosporium apiospermum.</title>
        <authorList>
            <person name="Vandeputte P."/>
            <person name="Ghamrawi S."/>
            <person name="Rechenmann M."/>
            <person name="Iltis A."/>
            <person name="Giraud S."/>
            <person name="Fleury M."/>
            <person name="Thornton C."/>
            <person name="Delhaes L."/>
            <person name="Meyer W."/>
            <person name="Papon N."/>
            <person name="Bouchara J.P."/>
        </authorList>
    </citation>
    <scope>NUCLEOTIDE SEQUENCE [LARGE SCALE GENOMIC DNA]</scope>
    <source>
        <strain evidence="9 10">IHEM 14462</strain>
    </source>
</reference>
<dbReference type="EMBL" id="JOWA01000094">
    <property type="protein sequence ID" value="KEZ43331.1"/>
    <property type="molecule type" value="Genomic_DNA"/>
</dbReference>
<evidence type="ECO:0000256" key="2">
    <source>
        <dbReference type="ARBA" id="ARBA00022692"/>
    </source>
</evidence>
<evidence type="ECO:0000256" key="1">
    <source>
        <dbReference type="ARBA" id="ARBA00004141"/>
    </source>
</evidence>
<feature type="transmembrane region" description="Helical" evidence="7">
    <location>
        <begin position="75"/>
        <end position="96"/>
    </location>
</feature>
<feature type="transmembrane region" description="Helical" evidence="7">
    <location>
        <begin position="27"/>
        <end position="47"/>
    </location>
</feature>
<feature type="transmembrane region" description="Helical" evidence="7">
    <location>
        <begin position="226"/>
        <end position="252"/>
    </location>
</feature>
<comment type="caution">
    <text evidence="9">The sequence shown here is derived from an EMBL/GenBank/DDBJ whole genome shotgun (WGS) entry which is preliminary data.</text>
</comment>
<dbReference type="PANTHER" id="PTHR33048">
    <property type="entry name" value="PTH11-LIKE INTEGRAL MEMBRANE PROTEIN (AFU_ORTHOLOGUE AFUA_5G11245)"/>
    <property type="match status" value="1"/>
</dbReference>
<comment type="subcellular location">
    <subcellularLocation>
        <location evidence="1">Membrane</location>
        <topology evidence="1">Multi-pass membrane protein</topology>
    </subcellularLocation>
</comment>
<dbReference type="KEGG" id="sapo:SAPIO_CDS4782"/>
<dbReference type="GO" id="GO:0016020">
    <property type="term" value="C:membrane"/>
    <property type="evidence" value="ECO:0007669"/>
    <property type="project" value="UniProtKB-SubCell"/>
</dbReference>
<keyword evidence="3 7" id="KW-1133">Transmembrane helix</keyword>
<evidence type="ECO:0000259" key="8">
    <source>
        <dbReference type="Pfam" id="PF20684"/>
    </source>
</evidence>
<dbReference type="GeneID" id="27723854"/>
<dbReference type="RefSeq" id="XP_016643130.1">
    <property type="nucleotide sequence ID" value="XM_016787251.1"/>
</dbReference>
<feature type="domain" description="Rhodopsin" evidence="8">
    <location>
        <begin position="11"/>
        <end position="257"/>
    </location>
</feature>
<organism evidence="9 10">
    <name type="scientific">Pseudallescheria apiosperma</name>
    <name type="common">Scedosporium apiospermum</name>
    <dbReference type="NCBI Taxonomy" id="563466"/>
    <lineage>
        <taxon>Eukaryota</taxon>
        <taxon>Fungi</taxon>
        <taxon>Dikarya</taxon>
        <taxon>Ascomycota</taxon>
        <taxon>Pezizomycotina</taxon>
        <taxon>Sordariomycetes</taxon>
        <taxon>Hypocreomycetidae</taxon>
        <taxon>Microascales</taxon>
        <taxon>Microascaceae</taxon>
        <taxon>Scedosporium</taxon>
    </lineage>
</organism>
<evidence type="ECO:0000313" key="9">
    <source>
        <dbReference type="EMBL" id="KEZ43331.1"/>
    </source>
</evidence>
<protein>
    <recommendedName>
        <fullName evidence="8">Rhodopsin domain-containing protein</fullName>
    </recommendedName>
</protein>
<dbReference type="HOGENOM" id="CLU_028200_29_1_1"/>
<feature type="region of interest" description="Disordered" evidence="6">
    <location>
        <begin position="272"/>
        <end position="297"/>
    </location>
</feature>
<dbReference type="InterPro" id="IPR049326">
    <property type="entry name" value="Rhodopsin_dom_fungi"/>
</dbReference>
<feature type="transmembrane region" description="Helical" evidence="7">
    <location>
        <begin position="108"/>
        <end position="131"/>
    </location>
</feature>
<gene>
    <name evidence="9" type="ORF">SAPIO_CDS4782</name>
</gene>
<feature type="transmembrane region" description="Helical" evidence="7">
    <location>
        <begin position="151"/>
        <end position="175"/>
    </location>
</feature>
<name>A0A084G7L9_PSEDA</name>
<dbReference type="VEuPathDB" id="FungiDB:SAPIO_CDS4782"/>
<evidence type="ECO:0000256" key="7">
    <source>
        <dbReference type="SAM" id="Phobius"/>
    </source>
</evidence>
<keyword evidence="2 7" id="KW-0812">Transmembrane</keyword>
<keyword evidence="10" id="KW-1185">Reference proteome</keyword>
<dbReference type="Pfam" id="PF20684">
    <property type="entry name" value="Fung_rhodopsin"/>
    <property type="match status" value="1"/>
</dbReference>
<dbReference type="OrthoDB" id="5283415at2759"/>
<comment type="similarity">
    <text evidence="5">Belongs to the SAT4 family.</text>
</comment>
<accession>A0A084G7L9</accession>
<dbReference type="OMA" id="CINNIAF"/>
<sequence length="369" mass="41494">MWILSLIVISLRIWCRRTAKQLGVDDALILAAMAVNTGWFYTLIMYAKTKYAGIHYWDAPELTYDQQATSKLYEWLIILLYHPVLGFVKASVLCFDQKLIGIKKPIRYTVYALQAINAGSMISIFCVTLFQCNPISLNWTPNYKRACINNIAFNYAYNSIVIITDVAVLAVPFWAFMGLQMPIRLKIALLGVFALGIIVTVISCVRLILLVNWFNQFYKGLGSKDIYYSVGWTISPIESNLAIVAASMPALWPMFRRMFPNFFSGLNSSSYPANSAAPRSNKRATGFRSQLSRPTGATRITDDDDTFVMKTMSANVHADGRASTPTGSQDGIIDCKNGIMRTTNVEVEYELQARSDKEEYDKKKVAYAV</sequence>
<dbReference type="Proteomes" id="UP000028545">
    <property type="component" value="Unassembled WGS sequence"/>
</dbReference>
<evidence type="ECO:0000313" key="10">
    <source>
        <dbReference type="Proteomes" id="UP000028545"/>
    </source>
</evidence>
<evidence type="ECO:0000256" key="3">
    <source>
        <dbReference type="ARBA" id="ARBA00022989"/>
    </source>
</evidence>
<keyword evidence="4 7" id="KW-0472">Membrane</keyword>
<dbReference type="PANTHER" id="PTHR33048:SF134">
    <property type="entry name" value="INTEGRAL MEMBRANE PROTEIN"/>
    <property type="match status" value="1"/>
</dbReference>
<feature type="transmembrane region" description="Helical" evidence="7">
    <location>
        <begin position="187"/>
        <end position="214"/>
    </location>
</feature>
<evidence type="ECO:0000256" key="6">
    <source>
        <dbReference type="SAM" id="MobiDB-lite"/>
    </source>
</evidence>
<evidence type="ECO:0000256" key="4">
    <source>
        <dbReference type="ARBA" id="ARBA00023136"/>
    </source>
</evidence>
<dbReference type="AlphaFoldDB" id="A0A084G7L9"/>
<dbReference type="InterPro" id="IPR052337">
    <property type="entry name" value="SAT4-like"/>
</dbReference>
<evidence type="ECO:0000256" key="5">
    <source>
        <dbReference type="ARBA" id="ARBA00038359"/>
    </source>
</evidence>
<proteinExistence type="inferred from homology"/>